<dbReference type="GO" id="GO:0004497">
    <property type="term" value="F:monooxygenase activity"/>
    <property type="evidence" value="ECO:0007669"/>
    <property type="project" value="UniProtKB-KW"/>
</dbReference>
<dbReference type="Gene3D" id="3.30.9.20">
    <property type="match status" value="1"/>
</dbReference>
<evidence type="ECO:0000256" key="2">
    <source>
        <dbReference type="ARBA" id="ARBA00023027"/>
    </source>
</evidence>
<dbReference type="PANTHER" id="PTHR43476:SF4">
    <property type="entry name" value="BLR0106 PROTEIN"/>
    <property type="match status" value="1"/>
</dbReference>
<evidence type="ECO:0000313" key="5">
    <source>
        <dbReference type="Proteomes" id="UP001239397"/>
    </source>
</evidence>
<keyword evidence="5" id="KW-1185">Reference proteome</keyword>
<dbReference type="PANTHER" id="PTHR43476">
    <property type="entry name" value="3-(3-HYDROXY-PHENYL)PROPIONATE/3-HYDROXYCINNAMIC ACID HYDROXYLASE"/>
    <property type="match status" value="1"/>
</dbReference>
<dbReference type="InterPro" id="IPR002938">
    <property type="entry name" value="FAD-bd"/>
</dbReference>
<organism evidence="4 5">
    <name type="scientific">Amycolatopsis mongoliensis</name>
    <dbReference type="NCBI Taxonomy" id="715475"/>
    <lineage>
        <taxon>Bacteria</taxon>
        <taxon>Bacillati</taxon>
        <taxon>Actinomycetota</taxon>
        <taxon>Actinomycetes</taxon>
        <taxon>Pseudonocardiales</taxon>
        <taxon>Pseudonocardiaceae</taxon>
        <taxon>Amycolatopsis</taxon>
    </lineage>
</organism>
<dbReference type="AlphaFoldDB" id="A0A9Y2NDZ3"/>
<gene>
    <name evidence="4" type="ORF">QRX60_29255</name>
</gene>
<dbReference type="InterPro" id="IPR050631">
    <property type="entry name" value="PheA/TfdB_FAD_monoxygenase"/>
</dbReference>
<keyword evidence="4" id="KW-0503">Monooxygenase</keyword>
<evidence type="ECO:0000313" key="4">
    <source>
        <dbReference type="EMBL" id="WIX98153.1"/>
    </source>
</evidence>
<dbReference type="Proteomes" id="UP001239397">
    <property type="component" value="Chromosome"/>
</dbReference>
<keyword evidence="2" id="KW-0520">NAD</keyword>
<reference evidence="4 5" key="1">
    <citation type="submission" date="2023-06" db="EMBL/GenBank/DDBJ databases">
        <authorList>
            <person name="Oyuntsetseg B."/>
            <person name="Kim S.B."/>
        </authorList>
    </citation>
    <scope>NUCLEOTIDE SEQUENCE [LARGE SCALE GENOMIC DNA]</scope>
    <source>
        <strain evidence="4 5">4-36</strain>
    </source>
</reference>
<feature type="domain" description="FAD-binding" evidence="3">
    <location>
        <begin position="126"/>
        <end position="326"/>
    </location>
</feature>
<dbReference type="InterPro" id="IPR036188">
    <property type="entry name" value="FAD/NAD-bd_sf"/>
</dbReference>
<evidence type="ECO:0000256" key="1">
    <source>
        <dbReference type="ARBA" id="ARBA00023002"/>
    </source>
</evidence>
<sequence>MQPRRVAVLGGGPGGLYTARLLKLANPACDVRVYEQGDPGSTFGFGVGLAAGTQRKLEAADPDTLRDLVAAGLRHDMTMRVGADSVRVHNDRLIGIARTELLAVLQRHAEKAGVELDFGTRRAAGDLDADLVVAADGVGSATRENGSFGGRIDVGKGLYLWCGTDFALDAAMFAPVETDYGTFVTHAYPYSGDRSTFLIETDEETWRRAGFDTTTAALGSAGTESDETSLRFLEQAFAEQLRGHPLIGNRTRWLRFRTVHCDRWSSGNTVLLGDAAHTAHFSIGSGTKLAMEDAIALVDALGEAENVGAAFARYEQVRRPSVERLQELARRSRLWWESFPSRTGLPVERLMVAYMSRAGNVPLDRFATTAPDVVRAALEQYGGEPAVGNLAGWVLGRPLVHGGRRFPDRTSVPELETLACALDDPWSPEGDELVARARDTDGVLVTGPPARPALLTRLDLAERVRLETGVLTAVEGPAELRDDLADGLVSGRTDLVVLTEETA</sequence>
<dbReference type="SUPFAM" id="SSF51905">
    <property type="entry name" value="FAD/NAD(P)-binding domain"/>
    <property type="match status" value="1"/>
</dbReference>
<name>A0A9Y2NDZ3_9PSEU</name>
<dbReference type="PRINTS" id="PR00420">
    <property type="entry name" value="RNGMNOXGNASE"/>
</dbReference>
<dbReference type="GO" id="GO:0071949">
    <property type="term" value="F:FAD binding"/>
    <property type="evidence" value="ECO:0007669"/>
    <property type="project" value="InterPro"/>
</dbReference>
<dbReference type="KEGG" id="amog:QRX60_29255"/>
<accession>A0A9Y2NDZ3</accession>
<dbReference type="EMBL" id="CP127295">
    <property type="protein sequence ID" value="WIX98153.1"/>
    <property type="molecule type" value="Genomic_DNA"/>
</dbReference>
<keyword evidence="1" id="KW-0560">Oxidoreductase</keyword>
<dbReference type="Gene3D" id="3.50.50.60">
    <property type="entry name" value="FAD/NAD(P)-binding domain"/>
    <property type="match status" value="1"/>
</dbReference>
<evidence type="ECO:0000259" key="3">
    <source>
        <dbReference type="Pfam" id="PF01494"/>
    </source>
</evidence>
<dbReference type="RefSeq" id="WP_285994638.1">
    <property type="nucleotide sequence ID" value="NZ_CP127295.1"/>
</dbReference>
<protein>
    <submittedName>
        <fullName evidence="4">FAD-dependent monooxygenase</fullName>
    </submittedName>
</protein>
<proteinExistence type="predicted"/>
<dbReference type="Pfam" id="PF01494">
    <property type="entry name" value="FAD_binding_3"/>
    <property type="match status" value="1"/>
</dbReference>